<gene>
    <name evidence="2" type="ORF">HLH29_16040</name>
</gene>
<sequence length="355" mass="37686">MMGWRAVLLVGMLGLAIGLGPRVRPWTGAVSLPSMPSDPATLEAEIAAGEAAAGPLRPGTGARIVWADPAHPARTACAIVYLHGFTASQGEGAPVHTDLARLFGCNLYLARLPGHGLQAPDAMRGLTGERLAHGAARALAIGGAIGERVVVIGASTGGALALDLAARFPHALAGLVLWSPLVRERGNQLDPLFWPWGLQLMWLFHNHGHDVTHAAALGPVWTGDVHVDGYVALAQLTRGRMVESVFRQVTAPVFLGYYDHDPTHTDLTVEVPAMMRMFGQFGTPVALRRQVDFPQADSHVIASPLRSRTPDAVCRATRDYLHDVLGLPYAPDGDPTVCDRVHPLAGSWSASALQG</sequence>
<dbReference type="GO" id="GO:0016787">
    <property type="term" value="F:hydrolase activity"/>
    <property type="evidence" value="ECO:0007669"/>
    <property type="project" value="UniProtKB-KW"/>
</dbReference>
<dbReference type="AlphaFoldDB" id="A0A7W4JGJ5"/>
<name>A0A7W4JGJ5_9PROT</name>
<evidence type="ECO:0000259" key="1">
    <source>
        <dbReference type="Pfam" id="PF12146"/>
    </source>
</evidence>
<reference evidence="2 3" key="1">
    <citation type="submission" date="2020-04" db="EMBL/GenBank/DDBJ databases">
        <title>Description of novel Gluconacetobacter.</title>
        <authorList>
            <person name="Sombolestani A."/>
        </authorList>
    </citation>
    <scope>NUCLEOTIDE SEQUENCE [LARGE SCALE GENOMIC DNA]</scope>
    <source>
        <strain evidence="2 3">LMG 27725</strain>
    </source>
</reference>
<evidence type="ECO:0000313" key="2">
    <source>
        <dbReference type="EMBL" id="MBB2180647.1"/>
    </source>
</evidence>
<organism evidence="2 3">
    <name type="scientific">Gluconacetobacter tumulicola</name>
    <dbReference type="NCBI Taxonomy" id="1017177"/>
    <lineage>
        <taxon>Bacteria</taxon>
        <taxon>Pseudomonadati</taxon>
        <taxon>Pseudomonadota</taxon>
        <taxon>Alphaproteobacteria</taxon>
        <taxon>Acetobacterales</taxon>
        <taxon>Acetobacteraceae</taxon>
        <taxon>Gluconacetobacter</taxon>
    </lineage>
</organism>
<accession>A0A7W4JGJ5</accession>
<comment type="caution">
    <text evidence="2">The sequence shown here is derived from an EMBL/GenBank/DDBJ whole genome shotgun (WGS) entry which is preliminary data.</text>
</comment>
<keyword evidence="3" id="KW-1185">Reference proteome</keyword>
<dbReference type="Gene3D" id="3.40.50.1820">
    <property type="entry name" value="alpha/beta hydrolase"/>
    <property type="match status" value="1"/>
</dbReference>
<dbReference type="Proteomes" id="UP000525623">
    <property type="component" value="Unassembled WGS sequence"/>
</dbReference>
<keyword evidence="2" id="KW-0378">Hydrolase</keyword>
<dbReference type="EMBL" id="JABEQL010000028">
    <property type="protein sequence ID" value="MBB2180647.1"/>
    <property type="molecule type" value="Genomic_DNA"/>
</dbReference>
<proteinExistence type="predicted"/>
<protein>
    <submittedName>
        <fullName evidence="2">Alpha/beta hydrolase</fullName>
    </submittedName>
</protein>
<dbReference type="SUPFAM" id="SSF53474">
    <property type="entry name" value="alpha/beta-Hydrolases"/>
    <property type="match status" value="1"/>
</dbReference>
<feature type="domain" description="Serine aminopeptidase S33" evidence="1">
    <location>
        <begin position="78"/>
        <end position="204"/>
    </location>
</feature>
<dbReference type="Pfam" id="PF12146">
    <property type="entry name" value="Hydrolase_4"/>
    <property type="match status" value="1"/>
</dbReference>
<dbReference type="InterPro" id="IPR022742">
    <property type="entry name" value="Hydrolase_4"/>
</dbReference>
<dbReference type="InterPro" id="IPR029058">
    <property type="entry name" value="AB_hydrolase_fold"/>
</dbReference>
<dbReference type="RefSeq" id="WP_182968379.1">
    <property type="nucleotide sequence ID" value="NZ_BAABGC010000019.1"/>
</dbReference>
<evidence type="ECO:0000313" key="3">
    <source>
        <dbReference type="Proteomes" id="UP000525623"/>
    </source>
</evidence>